<dbReference type="EMBL" id="KZ805458">
    <property type="protein sequence ID" value="PVH96671.1"/>
    <property type="molecule type" value="Genomic_DNA"/>
</dbReference>
<feature type="compositionally biased region" description="Low complexity" evidence="1">
    <location>
        <begin position="60"/>
        <end position="72"/>
    </location>
</feature>
<feature type="compositionally biased region" description="Polar residues" evidence="1">
    <location>
        <begin position="121"/>
        <end position="142"/>
    </location>
</feature>
<evidence type="ECO:0000313" key="3">
    <source>
        <dbReference type="Proteomes" id="UP000244855"/>
    </source>
</evidence>
<protein>
    <submittedName>
        <fullName evidence="2">Uncharacterized protein</fullName>
    </submittedName>
</protein>
<keyword evidence="3" id="KW-1185">Reference proteome</keyword>
<feature type="region of interest" description="Disordered" evidence="1">
    <location>
        <begin position="21"/>
        <end position="315"/>
    </location>
</feature>
<accession>A0A2V1DF50</accession>
<sequence>MDTTSESVGIRKALRRWKDRWRVSSYSSSRSSVRSTSSSRPPSNTSSATGAPAPAPAPTSYPSYPSRSLSPVPGSPLPIADALFSPTTQTFIHSPADPRSRTASTTSSPGATLRKSPPLSRRNTTPTEHLQSFVSSHRSPSPGSDVLPLNTVTTTIVAGNDTIHKKRSSRFRLSISKSRPAVSPPLSSPSSTSFFDRSSSRATNRFDPVEEVTPRKRADTKVSDPETLLEEKPEIAETEKPKTEERAGKKTDKTEIPENAESTEKHKTEGLKKPGKQQGAEKSPEKQPNVEVEATSEDAPAVSATNTIRMVHVGA</sequence>
<feature type="compositionally biased region" description="Basic and acidic residues" evidence="1">
    <location>
        <begin position="212"/>
        <end position="272"/>
    </location>
</feature>
<evidence type="ECO:0000313" key="2">
    <source>
        <dbReference type="EMBL" id="PVH96671.1"/>
    </source>
</evidence>
<proteinExistence type="predicted"/>
<feature type="compositionally biased region" description="Low complexity" evidence="1">
    <location>
        <begin position="23"/>
        <end position="52"/>
    </location>
</feature>
<dbReference type="AlphaFoldDB" id="A0A2V1DF50"/>
<gene>
    <name evidence="2" type="ORF">DM02DRAFT_731062</name>
</gene>
<evidence type="ECO:0000256" key="1">
    <source>
        <dbReference type="SAM" id="MobiDB-lite"/>
    </source>
</evidence>
<dbReference type="Proteomes" id="UP000244855">
    <property type="component" value="Unassembled WGS sequence"/>
</dbReference>
<feature type="compositionally biased region" description="Low complexity" evidence="1">
    <location>
        <begin position="101"/>
        <end position="112"/>
    </location>
</feature>
<organism evidence="2 3">
    <name type="scientific">Periconia macrospinosa</name>
    <dbReference type="NCBI Taxonomy" id="97972"/>
    <lineage>
        <taxon>Eukaryota</taxon>
        <taxon>Fungi</taxon>
        <taxon>Dikarya</taxon>
        <taxon>Ascomycota</taxon>
        <taxon>Pezizomycotina</taxon>
        <taxon>Dothideomycetes</taxon>
        <taxon>Pleosporomycetidae</taxon>
        <taxon>Pleosporales</taxon>
        <taxon>Massarineae</taxon>
        <taxon>Periconiaceae</taxon>
        <taxon>Periconia</taxon>
    </lineage>
</organism>
<reference evidence="2 3" key="1">
    <citation type="journal article" date="2018" name="Sci. Rep.">
        <title>Comparative genomics provides insights into the lifestyle and reveals functional heterogeneity of dark septate endophytic fungi.</title>
        <authorList>
            <person name="Knapp D.G."/>
            <person name="Nemeth J.B."/>
            <person name="Barry K."/>
            <person name="Hainaut M."/>
            <person name="Henrissat B."/>
            <person name="Johnson J."/>
            <person name="Kuo A."/>
            <person name="Lim J.H.P."/>
            <person name="Lipzen A."/>
            <person name="Nolan M."/>
            <person name="Ohm R.A."/>
            <person name="Tamas L."/>
            <person name="Grigoriev I.V."/>
            <person name="Spatafora J.W."/>
            <person name="Nagy L.G."/>
            <person name="Kovacs G.M."/>
        </authorList>
    </citation>
    <scope>NUCLEOTIDE SEQUENCE [LARGE SCALE GENOMIC DNA]</scope>
    <source>
        <strain evidence="2 3">DSE2036</strain>
    </source>
</reference>
<feature type="compositionally biased region" description="Low complexity" evidence="1">
    <location>
        <begin position="188"/>
        <end position="201"/>
    </location>
</feature>
<dbReference type="OrthoDB" id="3792571at2759"/>
<name>A0A2V1DF50_9PLEO</name>